<name>A0AAD7BFG5_9AGAR</name>
<organism evidence="2 3">
    <name type="scientific">Roridomyces roridus</name>
    <dbReference type="NCBI Taxonomy" id="1738132"/>
    <lineage>
        <taxon>Eukaryota</taxon>
        <taxon>Fungi</taxon>
        <taxon>Dikarya</taxon>
        <taxon>Basidiomycota</taxon>
        <taxon>Agaricomycotina</taxon>
        <taxon>Agaricomycetes</taxon>
        <taxon>Agaricomycetidae</taxon>
        <taxon>Agaricales</taxon>
        <taxon>Marasmiineae</taxon>
        <taxon>Mycenaceae</taxon>
        <taxon>Roridomyces</taxon>
    </lineage>
</organism>
<reference evidence="2" key="1">
    <citation type="submission" date="2023-03" db="EMBL/GenBank/DDBJ databases">
        <title>Massive genome expansion in bonnet fungi (Mycena s.s.) driven by repeated elements and novel gene families across ecological guilds.</title>
        <authorList>
            <consortium name="Lawrence Berkeley National Laboratory"/>
            <person name="Harder C.B."/>
            <person name="Miyauchi S."/>
            <person name="Viragh M."/>
            <person name="Kuo A."/>
            <person name="Thoen E."/>
            <person name="Andreopoulos B."/>
            <person name="Lu D."/>
            <person name="Skrede I."/>
            <person name="Drula E."/>
            <person name="Henrissat B."/>
            <person name="Morin E."/>
            <person name="Kohler A."/>
            <person name="Barry K."/>
            <person name="LaButti K."/>
            <person name="Morin E."/>
            <person name="Salamov A."/>
            <person name="Lipzen A."/>
            <person name="Mereny Z."/>
            <person name="Hegedus B."/>
            <person name="Baldrian P."/>
            <person name="Stursova M."/>
            <person name="Weitz H."/>
            <person name="Taylor A."/>
            <person name="Grigoriev I.V."/>
            <person name="Nagy L.G."/>
            <person name="Martin F."/>
            <person name="Kauserud H."/>
        </authorList>
    </citation>
    <scope>NUCLEOTIDE SEQUENCE</scope>
    <source>
        <strain evidence="2">9284</strain>
    </source>
</reference>
<accession>A0AAD7BFG5</accession>
<evidence type="ECO:0000313" key="3">
    <source>
        <dbReference type="Proteomes" id="UP001221142"/>
    </source>
</evidence>
<protein>
    <submittedName>
        <fullName evidence="2">Uncharacterized protein</fullName>
    </submittedName>
</protein>
<sequence length="126" mass="13793">MSTFNKFNNLNLIAFVLLLFSWTASTAAAAAAALVDQSEIPLVPVEISMPDTPGSGCPSPSTLQTFCIRARCVEKRTCGRAGFALDLLDRRCCRPRQSLVSWTSITGTSLEINSNSLREVEEMRIH</sequence>
<feature type="signal peptide" evidence="1">
    <location>
        <begin position="1"/>
        <end position="28"/>
    </location>
</feature>
<keyword evidence="1" id="KW-0732">Signal</keyword>
<keyword evidence="3" id="KW-1185">Reference proteome</keyword>
<evidence type="ECO:0000313" key="2">
    <source>
        <dbReference type="EMBL" id="KAJ7619637.1"/>
    </source>
</evidence>
<evidence type="ECO:0000256" key="1">
    <source>
        <dbReference type="SAM" id="SignalP"/>
    </source>
</evidence>
<proteinExistence type="predicted"/>
<dbReference type="Proteomes" id="UP001221142">
    <property type="component" value="Unassembled WGS sequence"/>
</dbReference>
<gene>
    <name evidence="2" type="ORF">FB45DRAFT_162101</name>
</gene>
<feature type="chain" id="PRO_5041996815" evidence="1">
    <location>
        <begin position="29"/>
        <end position="126"/>
    </location>
</feature>
<dbReference type="AlphaFoldDB" id="A0AAD7BFG5"/>
<dbReference type="EMBL" id="JARKIF010000018">
    <property type="protein sequence ID" value="KAJ7619637.1"/>
    <property type="molecule type" value="Genomic_DNA"/>
</dbReference>
<comment type="caution">
    <text evidence="2">The sequence shown here is derived from an EMBL/GenBank/DDBJ whole genome shotgun (WGS) entry which is preliminary data.</text>
</comment>